<proteinExistence type="predicted"/>
<name>A0A0H5QVM3_9EUKA</name>
<accession>A0A0H5QVM3</accession>
<reference evidence="1" key="1">
    <citation type="submission" date="2015-04" db="EMBL/GenBank/DDBJ databases">
        <title>The genome sequence of the plant pathogenic Rhizarian Plasmodiophora brassicae reveals insights in its biotrophic life cycle and the origin of chitin synthesis.</title>
        <authorList>
            <person name="Schwelm A."/>
            <person name="Fogelqvist J."/>
            <person name="Knaust A."/>
            <person name="Julke S."/>
            <person name="Lilja T."/>
            <person name="Dhandapani V."/>
            <person name="Bonilla-Rosso G."/>
            <person name="Karlsson M."/>
            <person name="Shevchenko A."/>
            <person name="Choi S.R."/>
            <person name="Kim H.G."/>
            <person name="Park J.Y."/>
            <person name="Lim Y.P."/>
            <person name="Ludwig-Muller J."/>
            <person name="Dixelius C."/>
        </authorList>
    </citation>
    <scope>NUCLEOTIDE SEQUENCE</scope>
    <source>
        <tissue evidence="1">Potato root galls</tissue>
    </source>
</reference>
<dbReference type="AlphaFoldDB" id="A0A0H5QVM3"/>
<organism evidence="1">
    <name type="scientific">Spongospora subterranea</name>
    <dbReference type="NCBI Taxonomy" id="70186"/>
    <lineage>
        <taxon>Eukaryota</taxon>
        <taxon>Sar</taxon>
        <taxon>Rhizaria</taxon>
        <taxon>Endomyxa</taxon>
        <taxon>Phytomyxea</taxon>
        <taxon>Plasmodiophorida</taxon>
        <taxon>Plasmodiophoridae</taxon>
        <taxon>Spongospora</taxon>
    </lineage>
</organism>
<evidence type="ECO:0000313" key="1">
    <source>
        <dbReference type="EMBL" id="CRZ06043.1"/>
    </source>
</evidence>
<dbReference type="EMBL" id="HACM01005601">
    <property type="protein sequence ID" value="CRZ06043.1"/>
    <property type="molecule type" value="Transcribed_RNA"/>
</dbReference>
<sequence length="104" mass="11112">MNGGGGHSFVVDQLACSSMATACITITPDQTCQVSCKPHSSLDTWLASAMVSSSCSGLLVSVQPYFLSVIYTGQSSASRKQVRRFSSRTECMLYTGNMVSKKTL</sequence>
<protein>
    <submittedName>
        <fullName evidence="1">Uncharacterized protein</fullName>
    </submittedName>
</protein>